<evidence type="ECO:0000256" key="8">
    <source>
        <dbReference type="NCBIfam" id="TIGR03303"/>
    </source>
</evidence>
<keyword evidence="3" id="KW-0812">Transmembrane</keyword>
<evidence type="ECO:0000259" key="9">
    <source>
        <dbReference type="PROSITE" id="PS51779"/>
    </source>
</evidence>
<dbReference type="PANTHER" id="PTHR12815">
    <property type="entry name" value="SORTING AND ASSEMBLY MACHINERY SAMM50 PROTEIN FAMILY MEMBER"/>
    <property type="match status" value="1"/>
</dbReference>
<dbReference type="PIRSF" id="PIRSF006076">
    <property type="entry name" value="OM_assembly_OMP85"/>
    <property type="match status" value="1"/>
</dbReference>
<dbReference type="Proteomes" id="UP000290657">
    <property type="component" value="Unassembled WGS sequence"/>
</dbReference>
<comment type="caution">
    <text evidence="10">The sequence shown here is derived from an EMBL/GenBank/DDBJ whole genome shotgun (WGS) entry which is preliminary data.</text>
</comment>
<dbReference type="GO" id="GO:0071709">
    <property type="term" value="P:membrane assembly"/>
    <property type="evidence" value="ECO:0007669"/>
    <property type="project" value="InterPro"/>
</dbReference>
<evidence type="ECO:0000256" key="6">
    <source>
        <dbReference type="ARBA" id="ARBA00023136"/>
    </source>
</evidence>
<keyword evidence="4" id="KW-0732">Signal</keyword>
<keyword evidence="7" id="KW-0998">Cell outer membrane</keyword>
<dbReference type="Gene3D" id="2.40.160.50">
    <property type="entry name" value="membrane protein fhac: a member of the omp85/tpsb transporter family"/>
    <property type="match status" value="1"/>
</dbReference>
<dbReference type="Gene3D" id="3.10.20.310">
    <property type="entry name" value="membrane protein fhac"/>
    <property type="match status" value="5"/>
</dbReference>
<evidence type="ECO:0000313" key="11">
    <source>
        <dbReference type="Proteomes" id="UP000290657"/>
    </source>
</evidence>
<dbReference type="InterPro" id="IPR000184">
    <property type="entry name" value="Bac_surfAg_D15"/>
</dbReference>
<name>A0A4V1LP64_9BACT</name>
<keyword evidence="11" id="KW-1185">Reference proteome</keyword>
<dbReference type="EMBL" id="PDKN01000002">
    <property type="protein sequence ID" value="RXJ60108.1"/>
    <property type="molecule type" value="Genomic_DNA"/>
</dbReference>
<reference evidence="10 11" key="1">
    <citation type="submission" date="2017-10" db="EMBL/GenBank/DDBJ databases">
        <title>Genomics of the genus Arcobacter.</title>
        <authorList>
            <person name="Perez-Cataluna A."/>
            <person name="Figueras M.J."/>
        </authorList>
    </citation>
    <scope>NUCLEOTIDE SEQUENCE [LARGE SCALE GENOMIC DNA]</scope>
    <source>
        <strain evidence="10 11">CECT 8987</strain>
    </source>
</reference>
<sequence length="757" mass="86373">MKKSVAFISIALASILGAQTIQKIEFKNLSKVSPKIALETIDIKEGDELDVDKVNEAIKKFYRFGYFDDIRVNDNKGILEFIFTEKPSIANAEMNGYKSRQEDIDEVLKRIGLSKGTMYTKAKIQNAKEQLLTELQREGYVNSVVEITIDKLNDDSVAVTVDVNKGDEIIIKKVNYNGATYLDEDDFEPVTANREEDFVSWWFGQNSGEVMVDQLPYENMRINELYFEHGFLDSKVKPPFMKVDFAANQAKLDFFIEEGVQYSVDDVIIYLDASIMDPASLYPKLQLEKDDVFNMKKLRKDVEYIKTQIADLGYAYTQVQFDIKKDTENKKASIVYSVIPGKKVYINDVYISGNTKTLDRVIRRNVYLAHGDLYSLTDYKDSISKLKRQGFFEDVTIDQKRISEDKMDLIVKVKEMPTGQLILGGGFGSYDGFIVNASIQDRNIFGSGLNLGFSIDTSDKRDNFELSLANPAINDSSYNGSFSIYNRTLDIEHDNDYGEYDLDKKTTGFSISVGKELTRNFYAGLTYKLENIEEEFDYEDDYASNKANPSNFMREDEDYLLSSITPYINYNSTDDYYFPRNGIKAGTSLEFAGVGGDAKYIESSTYFKYFYSLENWLDWDAVFRYRANLKIIEDNGMVPYGSSFYLGGPKSLRGYESYAFGPDYDENVNDDPYTKMFTNGFELSFPLVPSAKMRWGLFYDYGMIGEDSFNDIKRSGTGALIEWVSPFGPLQFIFAQPIDDESGDKTSTFEFSLGTSF</sequence>
<keyword evidence="6" id="KW-0472">Membrane</keyword>
<evidence type="ECO:0000313" key="10">
    <source>
        <dbReference type="EMBL" id="RXJ60108.1"/>
    </source>
</evidence>
<evidence type="ECO:0000256" key="1">
    <source>
        <dbReference type="ARBA" id="ARBA00004370"/>
    </source>
</evidence>
<dbReference type="PANTHER" id="PTHR12815:SF23">
    <property type="entry name" value="OUTER MEMBRANE PROTEIN ASSEMBLY FACTOR BAMA"/>
    <property type="match status" value="1"/>
</dbReference>
<dbReference type="NCBIfam" id="TIGR03303">
    <property type="entry name" value="OM_YaeT"/>
    <property type="match status" value="1"/>
</dbReference>
<dbReference type="AlphaFoldDB" id="A0A4V1LP64"/>
<protein>
    <recommendedName>
        <fullName evidence="8">Outer membrane protein assembly factor BamA</fullName>
    </recommendedName>
</protein>
<dbReference type="OrthoDB" id="9803054at2"/>
<accession>A0A4V1LP64</accession>
<dbReference type="InterPro" id="IPR023707">
    <property type="entry name" value="OM_assembly_BamA"/>
</dbReference>
<organism evidence="10 11">
    <name type="scientific">Candidatus Marinarcus aquaticus</name>
    <dbReference type="NCBI Taxonomy" id="2044504"/>
    <lineage>
        <taxon>Bacteria</taxon>
        <taxon>Pseudomonadati</taxon>
        <taxon>Campylobacterota</taxon>
        <taxon>Epsilonproteobacteria</taxon>
        <taxon>Campylobacterales</taxon>
        <taxon>Arcobacteraceae</taxon>
        <taxon>Candidatus Marinarcus</taxon>
    </lineage>
</organism>
<evidence type="ECO:0000256" key="4">
    <source>
        <dbReference type="ARBA" id="ARBA00022729"/>
    </source>
</evidence>
<evidence type="ECO:0000256" key="3">
    <source>
        <dbReference type="ARBA" id="ARBA00022692"/>
    </source>
</evidence>
<evidence type="ECO:0000256" key="5">
    <source>
        <dbReference type="ARBA" id="ARBA00022737"/>
    </source>
</evidence>
<proteinExistence type="predicted"/>
<feature type="domain" description="POTRA" evidence="9">
    <location>
        <begin position="344"/>
        <end position="416"/>
    </location>
</feature>
<gene>
    <name evidence="10" type="primary">bamA</name>
    <name evidence="10" type="ORF">CRV04_03650</name>
</gene>
<keyword evidence="2" id="KW-1134">Transmembrane beta strand</keyword>
<keyword evidence="5" id="KW-0677">Repeat</keyword>
<dbReference type="InterPro" id="IPR039910">
    <property type="entry name" value="D15-like"/>
</dbReference>
<evidence type="ECO:0000256" key="2">
    <source>
        <dbReference type="ARBA" id="ARBA00022452"/>
    </source>
</evidence>
<dbReference type="PROSITE" id="PS51779">
    <property type="entry name" value="POTRA"/>
    <property type="match status" value="1"/>
</dbReference>
<dbReference type="InterPro" id="IPR010827">
    <property type="entry name" value="BamA/TamA_POTRA"/>
</dbReference>
<dbReference type="Pfam" id="PF07244">
    <property type="entry name" value="POTRA"/>
    <property type="match status" value="4"/>
</dbReference>
<comment type="subcellular location">
    <subcellularLocation>
        <location evidence="1">Membrane</location>
    </subcellularLocation>
</comment>
<dbReference type="InterPro" id="IPR034746">
    <property type="entry name" value="POTRA"/>
</dbReference>
<evidence type="ECO:0000256" key="7">
    <source>
        <dbReference type="ARBA" id="ARBA00023237"/>
    </source>
</evidence>
<dbReference type="Pfam" id="PF01103">
    <property type="entry name" value="Omp85"/>
    <property type="match status" value="1"/>
</dbReference>
<dbReference type="GO" id="GO:0009279">
    <property type="term" value="C:cell outer membrane"/>
    <property type="evidence" value="ECO:0007669"/>
    <property type="project" value="UniProtKB-UniRule"/>
</dbReference>
<dbReference type="RefSeq" id="WP_128995457.1">
    <property type="nucleotide sequence ID" value="NZ_PDKN01000002.1"/>
</dbReference>